<accession>A0AAD9VEP3</accession>
<dbReference type="EMBL" id="JARQWQ010000005">
    <property type="protein sequence ID" value="KAK2571818.1"/>
    <property type="molecule type" value="Genomic_DNA"/>
</dbReference>
<feature type="signal peptide" evidence="1">
    <location>
        <begin position="1"/>
        <end position="18"/>
    </location>
</feature>
<keyword evidence="3" id="KW-1185">Reference proteome</keyword>
<reference evidence="2" key="2">
    <citation type="journal article" date="2023" name="Science">
        <title>Genomic signatures of disease resistance in endangered staghorn corals.</title>
        <authorList>
            <person name="Vollmer S.V."/>
            <person name="Selwyn J.D."/>
            <person name="Despard B.A."/>
            <person name="Roesel C.L."/>
        </authorList>
    </citation>
    <scope>NUCLEOTIDE SEQUENCE</scope>
    <source>
        <strain evidence="2">K2</strain>
    </source>
</reference>
<dbReference type="AlphaFoldDB" id="A0AAD9VEP3"/>
<feature type="chain" id="PRO_5041916027" evidence="1">
    <location>
        <begin position="19"/>
        <end position="135"/>
    </location>
</feature>
<comment type="caution">
    <text evidence="2">The sequence shown here is derived from an EMBL/GenBank/DDBJ whole genome shotgun (WGS) entry which is preliminary data.</text>
</comment>
<dbReference type="Proteomes" id="UP001249851">
    <property type="component" value="Unassembled WGS sequence"/>
</dbReference>
<evidence type="ECO:0000256" key="1">
    <source>
        <dbReference type="SAM" id="SignalP"/>
    </source>
</evidence>
<evidence type="ECO:0000313" key="2">
    <source>
        <dbReference type="EMBL" id="KAK2571818.1"/>
    </source>
</evidence>
<gene>
    <name evidence="2" type="ORF">P5673_003222</name>
</gene>
<keyword evidence="1" id="KW-0732">Signal</keyword>
<evidence type="ECO:0000313" key="3">
    <source>
        <dbReference type="Proteomes" id="UP001249851"/>
    </source>
</evidence>
<organism evidence="2 3">
    <name type="scientific">Acropora cervicornis</name>
    <name type="common">Staghorn coral</name>
    <dbReference type="NCBI Taxonomy" id="6130"/>
    <lineage>
        <taxon>Eukaryota</taxon>
        <taxon>Metazoa</taxon>
        <taxon>Cnidaria</taxon>
        <taxon>Anthozoa</taxon>
        <taxon>Hexacorallia</taxon>
        <taxon>Scleractinia</taxon>
        <taxon>Astrocoeniina</taxon>
        <taxon>Acroporidae</taxon>
        <taxon>Acropora</taxon>
    </lineage>
</organism>
<reference evidence="2" key="1">
    <citation type="journal article" date="2023" name="G3 (Bethesda)">
        <title>Whole genome assembly and annotation of the endangered Caribbean coral Acropora cervicornis.</title>
        <authorList>
            <person name="Selwyn J.D."/>
            <person name="Vollmer S.V."/>
        </authorList>
    </citation>
    <scope>NUCLEOTIDE SEQUENCE</scope>
    <source>
        <strain evidence="2">K2</strain>
    </source>
</reference>
<protein>
    <submittedName>
        <fullName evidence="2">Uncharacterized protein</fullName>
    </submittedName>
</protein>
<sequence length="135" mass="15822">MFLRSISFLFFAVCLVKCETKKRQEDPPLQSALNTEYFGHVRAGKRDVRDVNPPLKEALNNAYFGHFRGRRKSGFDSDKDVLAALEHQYFENIRGKRQAKIYWKLLRLRTLDTSVVNDMKEMSEERGDHRTTPKV</sequence>
<name>A0AAD9VEP3_ACRCE</name>
<proteinExistence type="predicted"/>